<dbReference type="GO" id="GO:0005524">
    <property type="term" value="F:ATP binding"/>
    <property type="evidence" value="ECO:0007669"/>
    <property type="project" value="InterPro"/>
</dbReference>
<feature type="region of interest" description="Disordered" evidence="2">
    <location>
        <begin position="400"/>
        <end position="448"/>
    </location>
</feature>
<feature type="region of interest" description="Disordered" evidence="2">
    <location>
        <begin position="231"/>
        <end position="291"/>
    </location>
</feature>
<organism evidence="4">
    <name type="scientific">Physcomitrium patens</name>
    <name type="common">Spreading-leaved earth moss</name>
    <name type="synonym">Physcomitrella patens</name>
    <dbReference type="NCBI Taxonomy" id="3218"/>
    <lineage>
        <taxon>Eukaryota</taxon>
        <taxon>Viridiplantae</taxon>
        <taxon>Streptophyta</taxon>
        <taxon>Embryophyta</taxon>
        <taxon>Bryophyta</taxon>
        <taxon>Bryophytina</taxon>
        <taxon>Bryopsida</taxon>
        <taxon>Funariidae</taxon>
        <taxon>Funariales</taxon>
        <taxon>Funariaceae</taxon>
        <taxon>Physcomitrium</taxon>
    </lineage>
</organism>
<proteinExistence type="predicted"/>
<dbReference type="EMBL" id="ABEU02000012">
    <property type="protein sequence ID" value="PNR43650.1"/>
    <property type="molecule type" value="Genomic_DNA"/>
</dbReference>
<feature type="coiled-coil region" evidence="1">
    <location>
        <begin position="85"/>
        <end position="119"/>
    </location>
</feature>
<dbReference type="InParanoid" id="A0A2K1JQ34"/>
<dbReference type="AlphaFoldDB" id="A0A2K1JQ34"/>
<evidence type="ECO:0000256" key="2">
    <source>
        <dbReference type="SAM" id="MobiDB-lite"/>
    </source>
</evidence>
<dbReference type="PANTHER" id="PTHR14690">
    <property type="entry name" value="IQ MOTIF CONTAINING WITH AAA DOMAIN 1"/>
    <property type="match status" value="1"/>
</dbReference>
<dbReference type="GO" id="GO:0016887">
    <property type="term" value="F:ATP hydrolysis activity"/>
    <property type="evidence" value="ECO:0007669"/>
    <property type="project" value="InterPro"/>
</dbReference>
<dbReference type="InterPro" id="IPR052267">
    <property type="entry name" value="N-DRC_Component"/>
</dbReference>
<evidence type="ECO:0000259" key="3">
    <source>
        <dbReference type="Pfam" id="PF00004"/>
    </source>
</evidence>
<keyword evidence="6" id="KW-1185">Reference proteome</keyword>
<dbReference type="InterPro" id="IPR003959">
    <property type="entry name" value="ATPase_AAA_core"/>
</dbReference>
<dbReference type="EnsemblPlants" id="Pp3c12_9360V3.1">
    <property type="protein sequence ID" value="Pp3c12_9360V3.1"/>
    <property type="gene ID" value="Pp3c12_9360"/>
</dbReference>
<dbReference type="InterPro" id="IPR027417">
    <property type="entry name" value="P-loop_NTPase"/>
</dbReference>
<reference evidence="5" key="3">
    <citation type="submission" date="2020-12" db="UniProtKB">
        <authorList>
            <consortium name="EnsemblPlants"/>
        </authorList>
    </citation>
    <scope>IDENTIFICATION</scope>
</reference>
<dbReference type="STRING" id="3218.A0A2K1JQ34"/>
<protein>
    <recommendedName>
        <fullName evidence="3">ATPase AAA-type core domain-containing protein</fullName>
    </recommendedName>
</protein>
<feature type="compositionally biased region" description="Basic residues" evidence="2">
    <location>
        <begin position="270"/>
        <end position="281"/>
    </location>
</feature>
<accession>A0A2K1JQ34</accession>
<sequence>MELHLPLDKLDITPPRFLTDDSKEMFKAREAFLIQAHSDAEVARTKVQAEKEAAAKAAADFQARKNRTEVLAPPPPLTEEECILIIQAEERGRQSRMKIKELEKQKRMQEVELEKQRSGQKPLTKDTAVGVLQRVARGFNGRLQTEALVLDELTLIHMNNFLPPDPNDPRIKLDSTLKKRKELQLINELEETDAMVETKEKIKELEAQEMREIMQERINVWLNVNRDPEFNEYPPFPKVNQGGSRDIIDPPPQLWRPEDEKKKGGDDKGKKKKPKKGKHGIRMPSEPEADGEDVPLCPNYFGRHIKRALEAYIETWHDKDDYNNHQQKYIPDILKNTLRPLVFEEVRIEVDVGSRELLVQLKKKIAADAKEAYKIALKAARKEGKEKEFKAKVKTEKLQAKKDKAAKIKAKKEAAANEPPPPPPPKDPRKKPKRKKDPTEKESVESLTRELASEGIMRVCPKRSFDEYICQDYLRGVAPDPVKDWLIDNSMAHAKRLTIEYAVLPLASELVHKNAPFVRTLLIHGGRRTGKTLLAHAACTAAGATFFDLSAKVIDGKYVGARNVARMLQIVFKLAKIMSPSMIYIDNVEQVGI</sequence>
<keyword evidence="1" id="KW-0175">Coiled coil</keyword>
<dbReference type="SUPFAM" id="SSF52540">
    <property type="entry name" value="P-loop containing nucleoside triphosphate hydrolases"/>
    <property type="match status" value="1"/>
</dbReference>
<dbReference type="PROSITE" id="PS50096">
    <property type="entry name" value="IQ"/>
    <property type="match status" value="1"/>
</dbReference>
<feature type="compositionally biased region" description="Basic and acidic residues" evidence="2">
    <location>
        <begin position="400"/>
        <end position="415"/>
    </location>
</feature>
<dbReference type="Pfam" id="PF00004">
    <property type="entry name" value="AAA"/>
    <property type="match status" value="1"/>
</dbReference>
<feature type="domain" description="ATPase AAA-type core" evidence="3">
    <location>
        <begin position="521"/>
        <end position="591"/>
    </location>
</feature>
<reference evidence="4 6" key="2">
    <citation type="journal article" date="2018" name="Plant J.">
        <title>The Physcomitrella patens chromosome-scale assembly reveals moss genome structure and evolution.</title>
        <authorList>
            <person name="Lang D."/>
            <person name="Ullrich K.K."/>
            <person name="Murat F."/>
            <person name="Fuchs J."/>
            <person name="Jenkins J."/>
            <person name="Haas F.B."/>
            <person name="Piednoel M."/>
            <person name="Gundlach H."/>
            <person name="Van Bel M."/>
            <person name="Meyberg R."/>
            <person name="Vives C."/>
            <person name="Morata J."/>
            <person name="Symeonidi A."/>
            <person name="Hiss M."/>
            <person name="Muchero W."/>
            <person name="Kamisugi Y."/>
            <person name="Saleh O."/>
            <person name="Blanc G."/>
            <person name="Decker E.L."/>
            <person name="van Gessel N."/>
            <person name="Grimwood J."/>
            <person name="Hayes R.D."/>
            <person name="Graham S.W."/>
            <person name="Gunter L.E."/>
            <person name="McDaniel S.F."/>
            <person name="Hoernstein S.N.W."/>
            <person name="Larsson A."/>
            <person name="Li F.W."/>
            <person name="Perroud P.F."/>
            <person name="Phillips J."/>
            <person name="Ranjan P."/>
            <person name="Rokshar D.S."/>
            <person name="Rothfels C.J."/>
            <person name="Schneider L."/>
            <person name="Shu S."/>
            <person name="Stevenson D.W."/>
            <person name="Thummler F."/>
            <person name="Tillich M."/>
            <person name="Villarreal Aguilar J.C."/>
            <person name="Widiez T."/>
            <person name="Wong G.K."/>
            <person name="Wymore A."/>
            <person name="Zhang Y."/>
            <person name="Zimmer A.D."/>
            <person name="Quatrano R.S."/>
            <person name="Mayer K.F.X."/>
            <person name="Goodstein D."/>
            <person name="Casacuberta J.M."/>
            <person name="Vandepoele K."/>
            <person name="Reski R."/>
            <person name="Cuming A.C."/>
            <person name="Tuskan G.A."/>
            <person name="Maumus F."/>
            <person name="Salse J."/>
            <person name="Schmutz J."/>
            <person name="Rensing S.A."/>
        </authorList>
    </citation>
    <scope>NUCLEOTIDE SEQUENCE [LARGE SCALE GENOMIC DNA]</scope>
    <source>
        <strain evidence="5 6">cv. Gransden 2004</strain>
    </source>
</reference>
<dbReference type="Gene3D" id="3.40.50.300">
    <property type="entry name" value="P-loop containing nucleotide triphosphate hydrolases"/>
    <property type="match status" value="1"/>
</dbReference>
<evidence type="ECO:0000256" key="1">
    <source>
        <dbReference type="SAM" id="Coils"/>
    </source>
</evidence>
<feature type="compositionally biased region" description="Basic and acidic residues" evidence="2">
    <location>
        <begin position="256"/>
        <end position="269"/>
    </location>
</feature>
<feature type="compositionally biased region" description="Basic and acidic residues" evidence="2">
    <location>
        <begin position="437"/>
        <end position="448"/>
    </location>
</feature>
<evidence type="ECO:0000313" key="6">
    <source>
        <dbReference type="Proteomes" id="UP000006727"/>
    </source>
</evidence>
<gene>
    <name evidence="4" type="ORF">PHYPA_016031</name>
</gene>
<evidence type="ECO:0000313" key="5">
    <source>
        <dbReference type="EnsemblPlants" id="Pp3c12_9360V3.1"/>
    </source>
</evidence>
<name>A0A2K1JQ34_PHYPA</name>
<evidence type="ECO:0000313" key="4">
    <source>
        <dbReference type="EMBL" id="PNR43650.1"/>
    </source>
</evidence>
<reference evidence="4 6" key="1">
    <citation type="journal article" date="2008" name="Science">
        <title>The Physcomitrella genome reveals evolutionary insights into the conquest of land by plants.</title>
        <authorList>
            <person name="Rensing S."/>
            <person name="Lang D."/>
            <person name="Zimmer A."/>
            <person name="Terry A."/>
            <person name="Salamov A."/>
            <person name="Shapiro H."/>
            <person name="Nishiyama T."/>
            <person name="Perroud P.-F."/>
            <person name="Lindquist E."/>
            <person name="Kamisugi Y."/>
            <person name="Tanahashi T."/>
            <person name="Sakakibara K."/>
            <person name="Fujita T."/>
            <person name="Oishi K."/>
            <person name="Shin-I T."/>
            <person name="Kuroki Y."/>
            <person name="Toyoda A."/>
            <person name="Suzuki Y."/>
            <person name="Hashimoto A."/>
            <person name="Yamaguchi K."/>
            <person name="Sugano A."/>
            <person name="Kohara Y."/>
            <person name="Fujiyama A."/>
            <person name="Anterola A."/>
            <person name="Aoki S."/>
            <person name="Ashton N."/>
            <person name="Barbazuk W.B."/>
            <person name="Barker E."/>
            <person name="Bennetzen J."/>
            <person name="Bezanilla M."/>
            <person name="Blankenship R."/>
            <person name="Cho S.H."/>
            <person name="Dutcher S."/>
            <person name="Estelle M."/>
            <person name="Fawcett J.A."/>
            <person name="Gundlach H."/>
            <person name="Hanada K."/>
            <person name="Heyl A."/>
            <person name="Hicks K.A."/>
            <person name="Hugh J."/>
            <person name="Lohr M."/>
            <person name="Mayer K."/>
            <person name="Melkozernov A."/>
            <person name="Murata T."/>
            <person name="Nelson D."/>
            <person name="Pils B."/>
            <person name="Prigge M."/>
            <person name="Reiss B."/>
            <person name="Renner T."/>
            <person name="Rombauts S."/>
            <person name="Rushton P."/>
            <person name="Sanderfoot A."/>
            <person name="Schween G."/>
            <person name="Shiu S.-H."/>
            <person name="Stueber K."/>
            <person name="Theodoulou F.L."/>
            <person name="Tu H."/>
            <person name="Van de Peer Y."/>
            <person name="Verrier P.J."/>
            <person name="Waters E."/>
            <person name="Wood A."/>
            <person name="Yang L."/>
            <person name="Cove D."/>
            <person name="Cuming A."/>
            <person name="Hasebe M."/>
            <person name="Lucas S."/>
            <person name="Mishler D.B."/>
            <person name="Reski R."/>
            <person name="Grigoriev I."/>
            <person name="Quatrano R.S."/>
            <person name="Boore J.L."/>
        </authorList>
    </citation>
    <scope>NUCLEOTIDE SEQUENCE [LARGE SCALE GENOMIC DNA]</scope>
    <source>
        <strain evidence="5 6">cv. Gransden 2004</strain>
    </source>
</reference>
<dbReference type="Gramene" id="Pp3c12_9360V3.1">
    <property type="protein sequence ID" value="Pp3c12_9360V3.1"/>
    <property type="gene ID" value="Pp3c12_9360"/>
</dbReference>
<dbReference type="PANTHER" id="PTHR14690:SF0">
    <property type="entry name" value="IQ MOTIF CONTAINING WITH AAA DOMAIN 1"/>
    <property type="match status" value="1"/>
</dbReference>
<dbReference type="Proteomes" id="UP000006727">
    <property type="component" value="Chromosome 12"/>
</dbReference>